<dbReference type="PROSITE" id="PS51194">
    <property type="entry name" value="HELICASE_CTER"/>
    <property type="match status" value="1"/>
</dbReference>
<evidence type="ECO:0000313" key="8">
    <source>
        <dbReference type="EMBL" id="MRG86439.1"/>
    </source>
</evidence>
<dbReference type="OrthoDB" id="9763310at2"/>
<dbReference type="InterPro" id="IPR004589">
    <property type="entry name" value="DNA_helicase_ATP-dep_RecQ"/>
</dbReference>
<dbReference type="Proteomes" id="UP000480185">
    <property type="component" value="Unassembled WGS sequence"/>
</dbReference>
<dbReference type="InterPro" id="IPR014001">
    <property type="entry name" value="Helicase_ATP-bd"/>
</dbReference>
<dbReference type="PROSITE" id="PS00690">
    <property type="entry name" value="DEAH_ATP_HELICASE"/>
    <property type="match status" value="1"/>
</dbReference>
<comment type="caution">
    <text evidence="8">The sequence shown here is derived from an EMBL/GenBank/DDBJ whole genome shotgun (WGS) entry which is preliminary data.</text>
</comment>
<dbReference type="GO" id="GO:0006281">
    <property type="term" value="P:DNA repair"/>
    <property type="evidence" value="ECO:0007669"/>
    <property type="project" value="TreeGrafter"/>
</dbReference>
<dbReference type="PANTHER" id="PTHR13710">
    <property type="entry name" value="DNA HELICASE RECQ FAMILY MEMBER"/>
    <property type="match status" value="1"/>
</dbReference>
<dbReference type="GO" id="GO:0009378">
    <property type="term" value="F:four-way junction helicase activity"/>
    <property type="evidence" value="ECO:0007669"/>
    <property type="project" value="TreeGrafter"/>
</dbReference>
<dbReference type="CDD" id="cd17920">
    <property type="entry name" value="DEXHc_RecQ"/>
    <property type="match status" value="1"/>
</dbReference>
<dbReference type="SMART" id="SM00490">
    <property type="entry name" value="HELICc"/>
    <property type="match status" value="1"/>
</dbReference>
<proteinExistence type="predicted"/>
<dbReference type="GO" id="GO:0006310">
    <property type="term" value="P:DNA recombination"/>
    <property type="evidence" value="ECO:0007669"/>
    <property type="project" value="InterPro"/>
</dbReference>
<evidence type="ECO:0000259" key="7">
    <source>
        <dbReference type="PROSITE" id="PS51194"/>
    </source>
</evidence>
<evidence type="ECO:0000256" key="4">
    <source>
        <dbReference type="ARBA" id="ARBA00022840"/>
    </source>
</evidence>
<dbReference type="AlphaFoldDB" id="A0A6G1X684"/>
<reference evidence="8 9" key="1">
    <citation type="submission" date="2019-11" db="EMBL/GenBank/DDBJ databases">
        <authorList>
            <person name="Li J."/>
        </authorList>
    </citation>
    <scope>NUCLEOTIDE SEQUENCE [LARGE SCALE GENOMIC DNA]</scope>
    <source>
        <strain evidence="8 9">J4</strain>
    </source>
</reference>
<dbReference type="PROSITE" id="PS51192">
    <property type="entry name" value="HELICASE_ATP_BIND_1"/>
    <property type="match status" value="1"/>
</dbReference>
<dbReference type="GO" id="GO:0005524">
    <property type="term" value="F:ATP binding"/>
    <property type="evidence" value="ECO:0007669"/>
    <property type="project" value="UniProtKB-KW"/>
</dbReference>
<dbReference type="GO" id="GO:0043138">
    <property type="term" value="F:3'-5' DNA helicase activity"/>
    <property type="evidence" value="ECO:0007669"/>
    <property type="project" value="TreeGrafter"/>
</dbReference>
<dbReference type="InterPro" id="IPR027417">
    <property type="entry name" value="P-loop_NTPase"/>
</dbReference>
<dbReference type="SUPFAM" id="SSF52540">
    <property type="entry name" value="P-loop containing nucleoside triphosphate hydrolases"/>
    <property type="match status" value="1"/>
</dbReference>
<dbReference type="GO" id="GO:0043590">
    <property type="term" value="C:bacterial nucleoid"/>
    <property type="evidence" value="ECO:0007669"/>
    <property type="project" value="TreeGrafter"/>
</dbReference>
<dbReference type="InterPro" id="IPR001650">
    <property type="entry name" value="Helicase_C-like"/>
</dbReference>
<dbReference type="InterPro" id="IPR011545">
    <property type="entry name" value="DEAD/DEAH_box_helicase_dom"/>
</dbReference>
<dbReference type="NCBIfam" id="TIGR00614">
    <property type="entry name" value="recQ_fam"/>
    <property type="match status" value="1"/>
</dbReference>
<dbReference type="FunFam" id="3.40.50.300:FF:001363">
    <property type="entry name" value="ATP-dependent DNA helicase RecQ"/>
    <property type="match status" value="1"/>
</dbReference>
<feature type="domain" description="Helicase ATP-binding" evidence="6">
    <location>
        <begin position="27"/>
        <end position="194"/>
    </location>
</feature>
<dbReference type="GO" id="GO:0016787">
    <property type="term" value="F:hydrolase activity"/>
    <property type="evidence" value="ECO:0007669"/>
    <property type="project" value="UniProtKB-KW"/>
</dbReference>
<dbReference type="GO" id="GO:0005737">
    <property type="term" value="C:cytoplasm"/>
    <property type="evidence" value="ECO:0007669"/>
    <property type="project" value="TreeGrafter"/>
</dbReference>
<keyword evidence="2 8" id="KW-0378">Hydrolase</keyword>
<evidence type="ECO:0000256" key="1">
    <source>
        <dbReference type="ARBA" id="ARBA00022741"/>
    </source>
</evidence>
<evidence type="ECO:0000256" key="5">
    <source>
        <dbReference type="ARBA" id="ARBA00023125"/>
    </source>
</evidence>
<dbReference type="GO" id="GO:0030894">
    <property type="term" value="C:replisome"/>
    <property type="evidence" value="ECO:0007669"/>
    <property type="project" value="TreeGrafter"/>
</dbReference>
<feature type="domain" description="Helicase C-terminal" evidence="7">
    <location>
        <begin position="218"/>
        <end position="382"/>
    </location>
</feature>
<dbReference type="GO" id="GO:0003677">
    <property type="term" value="F:DNA binding"/>
    <property type="evidence" value="ECO:0007669"/>
    <property type="project" value="UniProtKB-KW"/>
</dbReference>
<protein>
    <submittedName>
        <fullName evidence="8">RecQ family ATP-dependent DNA helicase</fullName>
        <ecNumber evidence="8">3.6.4.12</ecNumber>
    </submittedName>
</protein>
<dbReference type="Pfam" id="PF00271">
    <property type="entry name" value="Helicase_C"/>
    <property type="match status" value="1"/>
</dbReference>
<organism evidence="8 9">
    <name type="scientific">Salinibacillus xinjiangensis</name>
    <dbReference type="NCBI Taxonomy" id="1229268"/>
    <lineage>
        <taxon>Bacteria</taxon>
        <taxon>Bacillati</taxon>
        <taxon>Bacillota</taxon>
        <taxon>Bacilli</taxon>
        <taxon>Bacillales</taxon>
        <taxon>Bacillaceae</taxon>
        <taxon>Salinibacillus</taxon>
    </lineage>
</organism>
<keyword evidence="1" id="KW-0547">Nucleotide-binding</keyword>
<sequence>MSNEQLIAELKKHFGFTHFRTGQQEIIQDLMAGQDVLGILPTGTGKSLCYQLPAMCQEGITIVVSPLLSLMVDQVKQLKAKGFKRVVAVNSLLDRQQKNAIMKHLHQYKLIYCSPEMLQNEFFLNRLTSLRISLFVVDEAHCISQWGHEFRTDYLKLNDVIKQLNHPTVLALSATATPQVQDDISYYLDKPNIRKRVFQMDRPNIAFAVEVVDHWQDKINRIVQILTEKPVPTMIYFSSRNWCEMTSETLKNQLKHLRIAFYHGGMDTEDRLLIQQQFMSNQLDVICCTSAFGMGVDKQNIRLVIHFHLPAQIESFIQEVGRAGRDGLQSVSLSLYAKGDEQIPLAFIEQELPTQRQTEHFYQYFSKKESLSNVDDETQDILMEHLQLNETQWRFLQYQLNQHHLAIVEEQEENWRKAFQNTLELIKQRTSHKMNKLFELMNWFEHKGCKRESLYEVFQDGFQRPDQFCCDYCDFTFEQWNPETIQRVQENNHWQAELRRLFHREELDEETVKSS</sequence>
<evidence type="ECO:0000259" key="6">
    <source>
        <dbReference type="PROSITE" id="PS51192"/>
    </source>
</evidence>
<accession>A0A6G1X684</accession>
<dbReference type="Pfam" id="PF00270">
    <property type="entry name" value="DEAD"/>
    <property type="match status" value="1"/>
</dbReference>
<dbReference type="SMART" id="SM00487">
    <property type="entry name" value="DEXDc"/>
    <property type="match status" value="1"/>
</dbReference>
<keyword evidence="4" id="KW-0067">ATP-binding</keyword>
<dbReference type="EMBL" id="WJNH01000005">
    <property type="protein sequence ID" value="MRG86439.1"/>
    <property type="molecule type" value="Genomic_DNA"/>
</dbReference>
<keyword evidence="5" id="KW-0238">DNA-binding</keyword>
<dbReference type="InterPro" id="IPR002464">
    <property type="entry name" value="DNA/RNA_helicase_DEAH_CS"/>
</dbReference>
<keyword evidence="9" id="KW-1185">Reference proteome</keyword>
<dbReference type="PANTHER" id="PTHR13710:SF84">
    <property type="entry name" value="ATP-DEPENDENT DNA HELICASE RECS-RELATED"/>
    <property type="match status" value="1"/>
</dbReference>
<gene>
    <name evidence="8" type="ORF">GH754_08860</name>
</gene>
<evidence type="ECO:0000256" key="3">
    <source>
        <dbReference type="ARBA" id="ARBA00022806"/>
    </source>
</evidence>
<evidence type="ECO:0000256" key="2">
    <source>
        <dbReference type="ARBA" id="ARBA00022801"/>
    </source>
</evidence>
<keyword evidence="3 8" id="KW-0347">Helicase</keyword>
<evidence type="ECO:0000313" key="9">
    <source>
        <dbReference type="Proteomes" id="UP000480185"/>
    </source>
</evidence>
<dbReference type="EC" id="3.6.4.12" evidence="8"/>
<name>A0A6G1X684_9BACI</name>
<dbReference type="Gene3D" id="3.40.50.300">
    <property type="entry name" value="P-loop containing nucleotide triphosphate hydrolases"/>
    <property type="match status" value="2"/>
</dbReference>